<reference evidence="1" key="1">
    <citation type="submission" date="2023-03" db="EMBL/GenBank/DDBJ databases">
        <title>Massive genome expansion in bonnet fungi (Mycena s.s.) driven by repeated elements and novel gene families across ecological guilds.</title>
        <authorList>
            <consortium name="Lawrence Berkeley National Laboratory"/>
            <person name="Harder C.B."/>
            <person name="Miyauchi S."/>
            <person name="Viragh M."/>
            <person name="Kuo A."/>
            <person name="Thoen E."/>
            <person name="Andreopoulos B."/>
            <person name="Lu D."/>
            <person name="Skrede I."/>
            <person name="Drula E."/>
            <person name="Henrissat B."/>
            <person name="Morin E."/>
            <person name="Kohler A."/>
            <person name="Barry K."/>
            <person name="LaButti K."/>
            <person name="Morin E."/>
            <person name="Salamov A."/>
            <person name="Lipzen A."/>
            <person name="Mereny Z."/>
            <person name="Hegedus B."/>
            <person name="Baldrian P."/>
            <person name="Stursova M."/>
            <person name="Weitz H."/>
            <person name="Taylor A."/>
            <person name="Grigoriev I.V."/>
            <person name="Nagy L.G."/>
            <person name="Martin F."/>
            <person name="Kauserud H."/>
        </authorList>
    </citation>
    <scope>NUCLEOTIDE SEQUENCE</scope>
    <source>
        <strain evidence="1">9144</strain>
    </source>
</reference>
<protein>
    <submittedName>
        <fullName evidence="1">Uncharacterized protein</fullName>
    </submittedName>
</protein>
<dbReference type="Proteomes" id="UP001219525">
    <property type="component" value="Unassembled WGS sequence"/>
</dbReference>
<dbReference type="SUPFAM" id="SSF52047">
    <property type="entry name" value="RNI-like"/>
    <property type="match status" value="1"/>
</dbReference>
<evidence type="ECO:0000313" key="1">
    <source>
        <dbReference type="EMBL" id="KAJ7191739.1"/>
    </source>
</evidence>
<proteinExistence type="predicted"/>
<name>A0AAD6Y2S6_9AGAR</name>
<dbReference type="AlphaFoldDB" id="A0AAD6Y2S6"/>
<comment type="caution">
    <text evidence="1">The sequence shown here is derived from an EMBL/GenBank/DDBJ whole genome shotgun (WGS) entry which is preliminary data.</text>
</comment>
<dbReference type="InterPro" id="IPR032675">
    <property type="entry name" value="LRR_dom_sf"/>
</dbReference>
<organism evidence="1 2">
    <name type="scientific">Mycena pura</name>
    <dbReference type="NCBI Taxonomy" id="153505"/>
    <lineage>
        <taxon>Eukaryota</taxon>
        <taxon>Fungi</taxon>
        <taxon>Dikarya</taxon>
        <taxon>Basidiomycota</taxon>
        <taxon>Agaricomycotina</taxon>
        <taxon>Agaricomycetes</taxon>
        <taxon>Agaricomycetidae</taxon>
        <taxon>Agaricales</taxon>
        <taxon>Marasmiineae</taxon>
        <taxon>Mycenaceae</taxon>
        <taxon>Mycena</taxon>
    </lineage>
</organism>
<dbReference type="EMBL" id="JARJCW010000129">
    <property type="protein sequence ID" value="KAJ7191739.1"/>
    <property type="molecule type" value="Genomic_DNA"/>
</dbReference>
<sequence>MGIDSGTAHGRVPHLPPELELAIFKLTARFYPEMIHTLILVCKRVCTWVEPLLYKVVQNNSTGSEDRILRMMTSKPPEYLQAHVRHVALFNFIDRRDVSRLLSTCTDIEDLAIWSGDTYPALLDIMRHLTRLRHLSVNIFDLFGGYSHFQLPPVEQLPLSLVNLTHLDVFGTPTAELCPFFGMLSALTHLAFSDIYMPLLVQHALDTCPALQVLVIVWTQSDAHEETPEITDPRFCTVFCTNFNEDWETGAWDGEDFWYRAEAIKHRREIKGARSSCSTV</sequence>
<accession>A0AAD6Y2S6</accession>
<keyword evidence="2" id="KW-1185">Reference proteome</keyword>
<evidence type="ECO:0000313" key="2">
    <source>
        <dbReference type="Proteomes" id="UP001219525"/>
    </source>
</evidence>
<dbReference type="Gene3D" id="3.80.10.10">
    <property type="entry name" value="Ribonuclease Inhibitor"/>
    <property type="match status" value="1"/>
</dbReference>
<gene>
    <name evidence="1" type="ORF">GGX14DRAFT_481125</name>
</gene>